<dbReference type="Proteomes" id="UP000676409">
    <property type="component" value="Chromosome"/>
</dbReference>
<organism evidence="3 4">
    <name type="scientific">Phenylobacterium montanum</name>
    <dbReference type="NCBI Taxonomy" id="2823693"/>
    <lineage>
        <taxon>Bacteria</taxon>
        <taxon>Pseudomonadati</taxon>
        <taxon>Pseudomonadota</taxon>
        <taxon>Alphaproteobacteria</taxon>
        <taxon>Caulobacterales</taxon>
        <taxon>Caulobacteraceae</taxon>
        <taxon>Phenylobacterium</taxon>
    </lineage>
</organism>
<dbReference type="PANTHER" id="PTHR43211">
    <property type="entry name" value="FUMARYLACETOACETATE HYDROLASE"/>
    <property type="match status" value="1"/>
</dbReference>
<dbReference type="AlphaFoldDB" id="A0A975FV98"/>
<keyword evidence="4" id="KW-1185">Reference proteome</keyword>
<dbReference type="Gene3D" id="3.90.850.10">
    <property type="entry name" value="Fumarylacetoacetase-like, C-terminal domain"/>
    <property type="match status" value="1"/>
</dbReference>
<sequence>MRLATMRAGGRDGRLVVVSSDLSRCAGAAGIAPTLQDALDNWATAAPELEALQQRLDDGLCADAAPFDPAHAMAPLPRAWQWLDASAYPSHGELMAKVLGIAPELYGAPLMYQGLSDHFIGPTENVPLPDEEHGVDFEGEFGVITDAVPMGVSPQQALRHICLVVQINDWSLRALAGREMKTGFGWIQAKPACSMAPVAVTPKALGPSWREARPDLDLLVDWNGVRFGRANGSPMEFGFHELIAHAARTRSLPAGTVIGSGTVSNANFREVGSSCIAERRGIEIVDQGEAKTGFMRFGDRVRMEARTKDGAPVFGAIDQAVIPFRPQS</sequence>
<evidence type="ECO:0000313" key="3">
    <source>
        <dbReference type="EMBL" id="QUD85939.1"/>
    </source>
</evidence>
<dbReference type="SUPFAM" id="SSF56529">
    <property type="entry name" value="FAH"/>
    <property type="match status" value="1"/>
</dbReference>
<dbReference type="Pfam" id="PF01557">
    <property type="entry name" value="FAA_hydrolase"/>
    <property type="match status" value="1"/>
</dbReference>
<dbReference type="InterPro" id="IPR036663">
    <property type="entry name" value="Fumarylacetoacetase_C_sf"/>
</dbReference>
<dbReference type="EMBL" id="CP073078">
    <property type="protein sequence ID" value="QUD85939.1"/>
    <property type="molecule type" value="Genomic_DNA"/>
</dbReference>
<keyword evidence="3" id="KW-0378">Hydrolase</keyword>
<dbReference type="Pfam" id="PF18288">
    <property type="entry name" value="FAA_hydro_N_2"/>
    <property type="match status" value="1"/>
</dbReference>
<evidence type="ECO:0000259" key="1">
    <source>
        <dbReference type="Pfam" id="PF01557"/>
    </source>
</evidence>
<feature type="domain" description="Fumarylacetoacetase-like C-terminal" evidence="1">
    <location>
        <begin position="84"/>
        <end position="306"/>
    </location>
</feature>
<feature type="domain" description="Fumarylacetoacetase N-terminal" evidence="2">
    <location>
        <begin position="1"/>
        <end position="78"/>
    </location>
</feature>
<protein>
    <submittedName>
        <fullName evidence="3">Fumarylacetoacetate hydrolase family protein</fullName>
    </submittedName>
</protein>
<name>A0A975FV98_9CAUL</name>
<evidence type="ECO:0000259" key="2">
    <source>
        <dbReference type="Pfam" id="PF18288"/>
    </source>
</evidence>
<accession>A0A975FV98</accession>
<dbReference type="GO" id="GO:0016787">
    <property type="term" value="F:hydrolase activity"/>
    <property type="evidence" value="ECO:0007669"/>
    <property type="project" value="UniProtKB-KW"/>
</dbReference>
<dbReference type="InterPro" id="IPR011234">
    <property type="entry name" value="Fumarylacetoacetase-like_C"/>
</dbReference>
<evidence type="ECO:0000313" key="4">
    <source>
        <dbReference type="Proteomes" id="UP000676409"/>
    </source>
</evidence>
<dbReference type="RefSeq" id="WP_211935991.1">
    <property type="nucleotide sequence ID" value="NZ_CP073078.1"/>
</dbReference>
<dbReference type="KEGG" id="caul:KCG34_12560"/>
<proteinExistence type="predicted"/>
<dbReference type="InterPro" id="IPR041072">
    <property type="entry name" value="FAA_hydro_N"/>
</dbReference>
<gene>
    <name evidence="3" type="ORF">KCG34_12560</name>
</gene>
<reference evidence="3" key="1">
    <citation type="submission" date="2021-04" db="EMBL/GenBank/DDBJ databases">
        <title>The complete genome sequence of Caulobacter sp. S6.</title>
        <authorList>
            <person name="Tang Y."/>
            <person name="Ouyang W."/>
            <person name="Liu Q."/>
            <person name="Huang B."/>
            <person name="Guo Z."/>
            <person name="Lei P."/>
        </authorList>
    </citation>
    <scope>NUCLEOTIDE SEQUENCE</scope>
    <source>
        <strain evidence="3">S6</strain>
    </source>
</reference>
<dbReference type="PANTHER" id="PTHR43211:SF1">
    <property type="entry name" value="BLL6422 PROTEIN"/>
    <property type="match status" value="1"/>
</dbReference>